<sequence length="192" mass="21433">MYYYYYETQEEVLTLAICIEEEEEEEEWSGQFTTSLPAQPHCLSGTATVHPLKVQTTLTEQLWTGEKAESRVSELWPEFAEVDMKQTPVKDLEAPLPLSRQVFAGRSFYLDVPKSKHLTLVVEAIGKMGGTIESFLSKEVSYLVTASREACQGRVTKRNEKCRGVGSVNSSSQTSKRSVQSAGSQKPADSVR</sequence>
<evidence type="ECO:0000313" key="3">
    <source>
        <dbReference type="Proteomes" id="UP000886611"/>
    </source>
</evidence>
<feature type="non-terminal residue" evidence="2">
    <location>
        <position position="1"/>
    </location>
</feature>
<feature type="region of interest" description="Disordered" evidence="1">
    <location>
        <begin position="159"/>
        <end position="192"/>
    </location>
</feature>
<dbReference type="InterPro" id="IPR036420">
    <property type="entry name" value="BRCT_dom_sf"/>
</dbReference>
<comment type="caution">
    <text evidence="2">The sequence shown here is derived from an EMBL/GenBank/DDBJ whole genome shotgun (WGS) entry which is preliminary data.</text>
</comment>
<dbReference type="SUPFAM" id="SSF52113">
    <property type="entry name" value="BRCT domain"/>
    <property type="match status" value="1"/>
</dbReference>
<organism evidence="2 3">
    <name type="scientific">Polypterus senegalus</name>
    <name type="common">Senegal bichir</name>
    <dbReference type="NCBI Taxonomy" id="55291"/>
    <lineage>
        <taxon>Eukaryota</taxon>
        <taxon>Metazoa</taxon>
        <taxon>Chordata</taxon>
        <taxon>Craniata</taxon>
        <taxon>Vertebrata</taxon>
        <taxon>Euteleostomi</taxon>
        <taxon>Actinopterygii</taxon>
        <taxon>Polypteriformes</taxon>
        <taxon>Polypteridae</taxon>
        <taxon>Polypterus</taxon>
    </lineage>
</organism>
<feature type="non-terminal residue" evidence="2">
    <location>
        <position position="192"/>
    </location>
</feature>
<evidence type="ECO:0000313" key="2">
    <source>
        <dbReference type="EMBL" id="KAG2461156.1"/>
    </source>
</evidence>
<dbReference type="Proteomes" id="UP000886611">
    <property type="component" value="Unassembled WGS sequence"/>
</dbReference>
<proteinExistence type="predicted"/>
<gene>
    <name evidence="2" type="primary">Dbf4b_0</name>
    <name evidence="2" type="ORF">GTO96_0010732</name>
</gene>
<keyword evidence="3" id="KW-1185">Reference proteome</keyword>
<dbReference type="AlphaFoldDB" id="A0A8X8BMP7"/>
<evidence type="ECO:0000256" key="1">
    <source>
        <dbReference type="SAM" id="MobiDB-lite"/>
    </source>
</evidence>
<dbReference type="EMBL" id="JAATIS010004753">
    <property type="protein sequence ID" value="KAG2461156.1"/>
    <property type="molecule type" value="Genomic_DNA"/>
</dbReference>
<accession>A0A8X8BMP7</accession>
<reference evidence="2 3" key="1">
    <citation type="journal article" date="2021" name="Cell">
        <title>Tracing the genetic footprints of vertebrate landing in non-teleost ray-finned fishes.</title>
        <authorList>
            <person name="Bi X."/>
            <person name="Wang K."/>
            <person name="Yang L."/>
            <person name="Pan H."/>
            <person name="Jiang H."/>
            <person name="Wei Q."/>
            <person name="Fang M."/>
            <person name="Yu H."/>
            <person name="Zhu C."/>
            <person name="Cai Y."/>
            <person name="He Y."/>
            <person name="Gan X."/>
            <person name="Zeng H."/>
            <person name="Yu D."/>
            <person name="Zhu Y."/>
            <person name="Jiang H."/>
            <person name="Qiu Q."/>
            <person name="Yang H."/>
            <person name="Zhang Y.E."/>
            <person name="Wang W."/>
            <person name="Zhu M."/>
            <person name="He S."/>
            <person name="Zhang G."/>
        </authorList>
    </citation>
    <scope>NUCLEOTIDE SEQUENCE [LARGE SCALE GENOMIC DNA]</scope>
    <source>
        <strain evidence="2">Bchr_013</strain>
    </source>
</reference>
<feature type="compositionally biased region" description="Low complexity" evidence="1">
    <location>
        <begin position="167"/>
        <end position="181"/>
    </location>
</feature>
<protein>
    <submittedName>
        <fullName evidence="2">DBF4B protein</fullName>
    </submittedName>
</protein>
<name>A0A8X8BMP7_POLSE</name>